<dbReference type="InterPro" id="IPR038396">
    <property type="entry name" value="SpoIIAA-like_sf"/>
</dbReference>
<dbReference type="Pfam" id="PF11964">
    <property type="entry name" value="SpoIIAA-like"/>
    <property type="match status" value="1"/>
</dbReference>
<accession>A0ABT3CYI5</accession>
<proteinExistence type="predicted"/>
<dbReference type="RefSeq" id="WP_264139653.1">
    <property type="nucleotide sequence ID" value="NZ_JAOYOD010000001.1"/>
</dbReference>
<comment type="caution">
    <text evidence="1">The sequence shown here is derived from an EMBL/GenBank/DDBJ whole genome shotgun (WGS) entry which is preliminary data.</text>
</comment>
<dbReference type="InterPro" id="IPR036513">
    <property type="entry name" value="STAS_dom_sf"/>
</dbReference>
<dbReference type="InterPro" id="IPR021866">
    <property type="entry name" value="SpoIIAA-like"/>
</dbReference>
<dbReference type="SUPFAM" id="SSF52091">
    <property type="entry name" value="SpoIIaa-like"/>
    <property type="match status" value="1"/>
</dbReference>
<sequence length="123" mass="13408">MGVSKMTYKDVEIITTDLSGLTIDEGNKVLNEAVAVISKYPEKSVLSLINVEGIKINSAFLDEIKEVGKKNGPYVKGTAVVGLTSMTKLMARAIIKFTGRKAALFDDEESALAWLYQVHLGEK</sequence>
<dbReference type="Gene3D" id="3.40.50.10600">
    <property type="entry name" value="SpoIIaa-like domains"/>
    <property type="match status" value="1"/>
</dbReference>
<name>A0ABT3CYI5_9BACT</name>
<protein>
    <submittedName>
        <fullName evidence="1">STAS/SEC14 domain-containing protein</fullName>
    </submittedName>
</protein>
<keyword evidence="2" id="KW-1185">Reference proteome</keyword>
<gene>
    <name evidence="1" type="ORF">N7U62_18920</name>
</gene>
<dbReference type="EMBL" id="JAOYOD010000001">
    <property type="protein sequence ID" value="MCV9388760.1"/>
    <property type="molecule type" value="Genomic_DNA"/>
</dbReference>
<evidence type="ECO:0000313" key="1">
    <source>
        <dbReference type="EMBL" id="MCV9388760.1"/>
    </source>
</evidence>
<reference evidence="1 2" key="1">
    <citation type="submission" date="2022-10" db="EMBL/GenBank/DDBJ databases">
        <title>Comparative genomics and taxonomic characterization of three novel marine species of genus Reichenbachiella exhibiting antioxidant and polysaccharide degradation activities.</title>
        <authorList>
            <person name="Muhammad N."/>
            <person name="Lee Y.-J."/>
            <person name="Ko J."/>
            <person name="Kim S.-G."/>
        </authorList>
    </citation>
    <scope>NUCLEOTIDE SEQUENCE [LARGE SCALE GENOMIC DNA]</scope>
    <source>
        <strain evidence="1 2">ABR2-5</strain>
    </source>
</reference>
<evidence type="ECO:0000313" key="2">
    <source>
        <dbReference type="Proteomes" id="UP001300692"/>
    </source>
</evidence>
<dbReference type="Proteomes" id="UP001300692">
    <property type="component" value="Unassembled WGS sequence"/>
</dbReference>
<organism evidence="1 2">
    <name type="scientific">Reichenbachiella ulvae</name>
    <dbReference type="NCBI Taxonomy" id="2980104"/>
    <lineage>
        <taxon>Bacteria</taxon>
        <taxon>Pseudomonadati</taxon>
        <taxon>Bacteroidota</taxon>
        <taxon>Cytophagia</taxon>
        <taxon>Cytophagales</taxon>
        <taxon>Reichenbachiellaceae</taxon>
        <taxon>Reichenbachiella</taxon>
    </lineage>
</organism>